<feature type="compositionally biased region" description="Acidic residues" evidence="1">
    <location>
        <begin position="1019"/>
        <end position="1031"/>
    </location>
</feature>
<feature type="compositionally biased region" description="Basic residues" evidence="1">
    <location>
        <begin position="718"/>
        <end position="727"/>
    </location>
</feature>
<dbReference type="Proteomes" id="UP000613740">
    <property type="component" value="Unassembled WGS sequence"/>
</dbReference>
<feature type="compositionally biased region" description="Basic and acidic residues" evidence="1">
    <location>
        <begin position="376"/>
        <end position="391"/>
    </location>
</feature>
<sequence>MAATSVAQKPVDLPAWRRVLANAVASVQAEGNFAIAESWERPSGSEFLALPGLVVKGVGPVSLPISPAQRDELLRAGQQAPYGKGAQTLRDPAVRDTIQIDASNLSFGPGWGRVVGELATRAAEGLGVSPVFVPTTGAQPGHGPVCAHLYKLLLYPAGGHFLPHVDSEKLPGHFATLLVALPVAGGHDGGVLHVRHAGRTWSWDTSRRGLNFTHAGSRAADGAPSGGGSGGASAASLGAGGGAGAGAGGSWIQQPEDEPDGELDLILGLGVDGREAEEAVAGAAERRVLDGLRFAAFFTDCVHEVTQVTAGMRAMLVYNLTRAGSMPPAEQFPAALTAPLPAAPQPQAQRKEQGGRSGAGRAKSKGQAKQQQQMSEKQRKEQEQEQRRRGVELSASLSQQLRGHPHAPPPVNDLQGLGERVCASVREWEVALRAQSAVPPAAAGAGPSGSGGSGAAAGGGAAVQRRVPPALVLRLEHRYSHSGLGFANLKGRDAAVAQVLQAAGSLDLYLCLVTKWVKYATDEDEDGPFGGTYLTLPYYEEEAGEDESGEDESDSEKIVDVEAYGIRTTPLLAASGGPRLNMQLMQPGLHELLLDGGTVFRPRGEVEEGPPDERDPFYTGNEGAGLDYQYHRALLVISPRASELQLARAGGPPALMGLAERYLWRLGQLAQLAQLQQAAAAQHPGSSAAAAAGVDDAAGGAAGTGSAVGTGGLLSPRGSRRAARSKTKTSAATAHAPGTAEAARAAAAPQPATQHASPATQQAAAGATSAGAAADLADALQMQAAAASTAQLQHNLQRALLQAALSLSDPGRGDDGGGEATKPERDAWFYDRLEEMYSRWRGAERRAKRAAAVAHVLSLATSPRVLAHLSPQDVEPAVVQALHTLGATIPQDRGLRGASLLVAAVAQAAGAAGDTPAVVQALTALVTGHHVSSWLGEAAELVERLAARPALRESVRAAVLEQVGSLEAMRDLAWERLAVLPRLLWLAGSDGCGAEGASGGGGGAAAAGGESSGSGQGDGDGDGDDDSDGDEEARGLEGEAGGARQRQGRLRCQRDAFAIAVLGHVHSDHVGGQLQLQQLLEQPALQAAARAGDAAALRLLEAREAELRRRAARGPPADSWCMPEAKLEGHPEIEAFLRGPDVRRTFHGLWDSLTQARAWVHAHFPYPGGEGAATGGRWHSRDRLPGYAAQAMAGGKAKGAHVTVTKLRELQELRLEGFCRDVAQLEQVAALLATGRAAAATAANAAADAVTAGPLERRQRRGGSGEETGGDKYQNADVRGDGSKGVKTERDCAEAPGPASLRAAVAGTAGTTRVEDAGASLTLVGDTIDGSASGMPGQQAQVTAAAAAGNKRITRSAMRVAAAAAQRDLGARQGKRARKT</sequence>
<protein>
    <recommendedName>
        <fullName evidence="4">Fe2OG dioxygenase domain-containing protein</fullName>
    </recommendedName>
</protein>
<feature type="compositionally biased region" description="Basic and acidic residues" evidence="1">
    <location>
        <begin position="1278"/>
        <end position="1293"/>
    </location>
</feature>
<feature type="compositionally biased region" description="Gly residues" evidence="1">
    <location>
        <begin position="996"/>
        <end position="1018"/>
    </location>
</feature>
<evidence type="ECO:0000313" key="2">
    <source>
        <dbReference type="EMBL" id="KAG2440504.1"/>
    </source>
</evidence>
<feature type="region of interest" description="Disordered" evidence="1">
    <location>
        <begin position="343"/>
        <end position="415"/>
    </location>
</feature>
<feature type="region of interest" description="Disordered" evidence="1">
    <location>
        <begin position="245"/>
        <end position="264"/>
    </location>
</feature>
<feature type="region of interest" description="Disordered" evidence="1">
    <location>
        <begin position="699"/>
        <end position="764"/>
    </location>
</feature>
<proteinExistence type="predicted"/>
<feature type="region of interest" description="Disordered" evidence="1">
    <location>
        <begin position="996"/>
        <end position="1047"/>
    </location>
</feature>
<feature type="compositionally biased region" description="Gly residues" evidence="1">
    <location>
        <begin position="446"/>
        <end position="461"/>
    </location>
</feature>
<reference evidence="2" key="1">
    <citation type="journal article" date="2020" name="bioRxiv">
        <title>Comparative genomics of Chlamydomonas.</title>
        <authorList>
            <person name="Craig R.J."/>
            <person name="Hasan A.R."/>
            <person name="Ness R.W."/>
            <person name="Keightley P.D."/>
        </authorList>
    </citation>
    <scope>NUCLEOTIDE SEQUENCE</scope>
    <source>
        <strain evidence="2">CCAP 11/173</strain>
    </source>
</reference>
<feature type="compositionally biased region" description="Gly residues" evidence="1">
    <location>
        <begin position="700"/>
        <end position="712"/>
    </location>
</feature>
<feature type="compositionally biased region" description="Low complexity" evidence="1">
    <location>
        <begin position="728"/>
        <end position="764"/>
    </location>
</feature>
<keyword evidence="3" id="KW-1185">Reference proteome</keyword>
<name>A0A835W7V6_9CHLO</name>
<dbReference type="PANTHER" id="PTHR33099">
    <property type="entry name" value="FE2OG DIOXYGENASE DOMAIN-CONTAINING PROTEIN"/>
    <property type="match status" value="1"/>
</dbReference>
<accession>A0A835W7V6</accession>
<dbReference type="PANTHER" id="PTHR33099:SF7">
    <property type="entry name" value="MYND-TYPE DOMAIN-CONTAINING PROTEIN"/>
    <property type="match status" value="1"/>
</dbReference>
<dbReference type="OrthoDB" id="542426at2759"/>
<organism evidence="2 3">
    <name type="scientific">Chlamydomonas schloesseri</name>
    <dbReference type="NCBI Taxonomy" id="2026947"/>
    <lineage>
        <taxon>Eukaryota</taxon>
        <taxon>Viridiplantae</taxon>
        <taxon>Chlorophyta</taxon>
        <taxon>core chlorophytes</taxon>
        <taxon>Chlorophyceae</taxon>
        <taxon>CS clade</taxon>
        <taxon>Chlamydomonadales</taxon>
        <taxon>Chlamydomonadaceae</taxon>
        <taxon>Chlamydomonas</taxon>
    </lineage>
</organism>
<comment type="caution">
    <text evidence="2">The sequence shown here is derived from an EMBL/GenBank/DDBJ whole genome shotgun (WGS) entry which is preliminary data.</text>
</comment>
<feature type="compositionally biased region" description="Low complexity" evidence="1">
    <location>
        <begin position="359"/>
        <end position="375"/>
    </location>
</feature>
<evidence type="ECO:0000313" key="3">
    <source>
        <dbReference type="Proteomes" id="UP000613740"/>
    </source>
</evidence>
<feature type="region of interest" description="Disordered" evidence="1">
    <location>
        <begin position="215"/>
        <end position="235"/>
    </location>
</feature>
<feature type="region of interest" description="Disordered" evidence="1">
    <location>
        <begin position="440"/>
        <end position="461"/>
    </location>
</feature>
<evidence type="ECO:0008006" key="4">
    <source>
        <dbReference type="Google" id="ProtNLM"/>
    </source>
</evidence>
<feature type="region of interest" description="Disordered" evidence="1">
    <location>
        <begin position="1246"/>
        <end position="1297"/>
    </location>
</feature>
<dbReference type="EMBL" id="JAEHOD010000038">
    <property type="protein sequence ID" value="KAG2440504.1"/>
    <property type="molecule type" value="Genomic_DNA"/>
</dbReference>
<gene>
    <name evidence="2" type="ORF">HYH02_010382</name>
</gene>
<evidence type="ECO:0000256" key="1">
    <source>
        <dbReference type="SAM" id="MobiDB-lite"/>
    </source>
</evidence>